<reference evidence="1" key="1">
    <citation type="journal article" date="2022" name="Int. J. Mol. Sci.">
        <title>Draft Genome of Tanacetum Coccineum: Genomic Comparison of Closely Related Tanacetum-Family Plants.</title>
        <authorList>
            <person name="Yamashiro T."/>
            <person name="Shiraishi A."/>
            <person name="Nakayama K."/>
            <person name="Satake H."/>
        </authorList>
    </citation>
    <scope>NUCLEOTIDE SEQUENCE</scope>
</reference>
<sequence length="190" mass="21457">MDNLSFPLFSRLPHKSFTEPISPLISIEIRPILNTDIGGSSYDVSGNVIVKRRCIQQPDFRQETLGQIGSIEHQQRSTREVDSDPGNSISMPQISGDASYMEAASNMVRNSPIWVIIYSMPVLQVYDVHNPRLIDPTLQAVVSIGKRYRQEFRKKFDGVGSLDQFMHIPTLKGEIVIPPRRKHAGKGRKK</sequence>
<gene>
    <name evidence="1" type="ORF">Tco_1132738</name>
</gene>
<proteinExistence type="predicted"/>
<organism evidence="1 2">
    <name type="scientific">Tanacetum coccineum</name>
    <dbReference type="NCBI Taxonomy" id="301880"/>
    <lineage>
        <taxon>Eukaryota</taxon>
        <taxon>Viridiplantae</taxon>
        <taxon>Streptophyta</taxon>
        <taxon>Embryophyta</taxon>
        <taxon>Tracheophyta</taxon>
        <taxon>Spermatophyta</taxon>
        <taxon>Magnoliopsida</taxon>
        <taxon>eudicotyledons</taxon>
        <taxon>Gunneridae</taxon>
        <taxon>Pentapetalae</taxon>
        <taxon>asterids</taxon>
        <taxon>campanulids</taxon>
        <taxon>Asterales</taxon>
        <taxon>Asteraceae</taxon>
        <taxon>Asteroideae</taxon>
        <taxon>Anthemideae</taxon>
        <taxon>Anthemidinae</taxon>
        <taxon>Tanacetum</taxon>
    </lineage>
</organism>
<accession>A0ABQ5JCT4</accession>
<reference evidence="1" key="2">
    <citation type="submission" date="2022-01" db="EMBL/GenBank/DDBJ databases">
        <authorList>
            <person name="Yamashiro T."/>
            <person name="Shiraishi A."/>
            <person name="Satake H."/>
            <person name="Nakayama K."/>
        </authorList>
    </citation>
    <scope>NUCLEOTIDE SEQUENCE</scope>
</reference>
<keyword evidence="2" id="KW-1185">Reference proteome</keyword>
<dbReference type="Proteomes" id="UP001151760">
    <property type="component" value="Unassembled WGS sequence"/>
</dbReference>
<evidence type="ECO:0000313" key="1">
    <source>
        <dbReference type="EMBL" id="GJU10342.1"/>
    </source>
</evidence>
<evidence type="ECO:0000313" key="2">
    <source>
        <dbReference type="Proteomes" id="UP001151760"/>
    </source>
</evidence>
<protein>
    <submittedName>
        <fullName evidence="1">Uncharacterized protein</fullName>
    </submittedName>
</protein>
<name>A0ABQ5JCT4_9ASTR</name>
<dbReference type="EMBL" id="BQNB010021814">
    <property type="protein sequence ID" value="GJU10342.1"/>
    <property type="molecule type" value="Genomic_DNA"/>
</dbReference>
<comment type="caution">
    <text evidence="1">The sequence shown here is derived from an EMBL/GenBank/DDBJ whole genome shotgun (WGS) entry which is preliminary data.</text>
</comment>